<reference evidence="2 3" key="1">
    <citation type="submission" date="2019-07" db="EMBL/GenBank/DDBJ databases">
        <title>Genomes of sea-ice associated Colwellia species.</title>
        <authorList>
            <person name="Bowman J.P."/>
        </authorList>
    </citation>
    <scope>NUCLEOTIDE SEQUENCE [LARGE SCALE GENOMIC DNA]</scope>
    <source>
        <strain evidence="2 3">ACAM 459</strain>
    </source>
</reference>
<dbReference type="Proteomes" id="UP000321822">
    <property type="component" value="Unassembled WGS sequence"/>
</dbReference>
<dbReference type="PANTHER" id="PTHR37486:SF1">
    <property type="entry name" value="STRINGENT STARVATION PROTEIN B"/>
    <property type="match status" value="1"/>
</dbReference>
<dbReference type="InterPro" id="IPR007481">
    <property type="entry name" value="SspB"/>
</dbReference>
<dbReference type="GO" id="GO:0005829">
    <property type="term" value="C:cytosol"/>
    <property type="evidence" value="ECO:0007669"/>
    <property type="project" value="TreeGrafter"/>
</dbReference>
<feature type="compositionally biased region" description="Polar residues" evidence="1">
    <location>
        <begin position="129"/>
        <end position="139"/>
    </location>
</feature>
<proteinExistence type="predicted"/>
<dbReference type="RefSeq" id="WP_146786491.1">
    <property type="nucleotide sequence ID" value="NZ_VOLT01000004.1"/>
</dbReference>
<dbReference type="NCBIfam" id="NF008769">
    <property type="entry name" value="PRK11798.2-5"/>
    <property type="match status" value="1"/>
</dbReference>
<dbReference type="GO" id="GO:0005840">
    <property type="term" value="C:ribosome"/>
    <property type="evidence" value="ECO:0007669"/>
    <property type="project" value="TreeGrafter"/>
</dbReference>
<dbReference type="Pfam" id="PF04386">
    <property type="entry name" value="SspB"/>
    <property type="match status" value="1"/>
</dbReference>
<evidence type="ECO:0000313" key="2">
    <source>
        <dbReference type="EMBL" id="TWX68583.1"/>
    </source>
</evidence>
<dbReference type="OrthoDB" id="9797358at2"/>
<dbReference type="PIRSF" id="PIRSF005276">
    <property type="entry name" value="SspB"/>
    <property type="match status" value="1"/>
</dbReference>
<evidence type="ECO:0000256" key="1">
    <source>
        <dbReference type="SAM" id="MobiDB-lite"/>
    </source>
</evidence>
<gene>
    <name evidence="2" type="ORF">ESZ36_08810</name>
</gene>
<keyword evidence="3" id="KW-1185">Reference proteome</keyword>
<name>A0A5C6QIL1_9GAMM</name>
<sequence>MDDATPNSMSSNKPYLVKAFYEWISDNDLTPYIMVDVNVYGVLVPMSYVADGQIVLNVASSAVGTIALGDKAIEFSARFGGKLEHITVPYGAVGAIYAKENGAGTSLPIEHPIVDEDEVVDVIPEKPKSTLSSVASTGSETEKSNKPKGKSKASLKIIK</sequence>
<dbReference type="InterPro" id="IPR036760">
    <property type="entry name" value="SspB-like_sf"/>
</dbReference>
<evidence type="ECO:0000313" key="3">
    <source>
        <dbReference type="Proteomes" id="UP000321822"/>
    </source>
</evidence>
<feature type="region of interest" description="Disordered" evidence="1">
    <location>
        <begin position="125"/>
        <end position="159"/>
    </location>
</feature>
<dbReference type="SUPFAM" id="SSF101738">
    <property type="entry name" value="SspB-like"/>
    <property type="match status" value="1"/>
</dbReference>
<dbReference type="EMBL" id="VOLT01000004">
    <property type="protein sequence ID" value="TWX68583.1"/>
    <property type="molecule type" value="Genomic_DNA"/>
</dbReference>
<keyword evidence="2" id="KW-0645">Protease</keyword>
<dbReference type="AlphaFoldDB" id="A0A5C6QIL1"/>
<feature type="compositionally biased region" description="Basic residues" evidence="1">
    <location>
        <begin position="146"/>
        <end position="159"/>
    </location>
</feature>
<dbReference type="GO" id="GO:0006508">
    <property type="term" value="P:proteolysis"/>
    <property type="evidence" value="ECO:0007669"/>
    <property type="project" value="UniProtKB-KW"/>
</dbReference>
<comment type="caution">
    <text evidence="2">The sequence shown here is derived from an EMBL/GenBank/DDBJ whole genome shotgun (WGS) entry which is preliminary data.</text>
</comment>
<dbReference type="GO" id="GO:0008233">
    <property type="term" value="F:peptidase activity"/>
    <property type="evidence" value="ECO:0007669"/>
    <property type="project" value="UniProtKB-KW"/>
</dbReference>
<dbReference type="Gene3D" id="2.30.30.220">
    <property type="entry name" value="SspB-like"/>
    <property type="match status" value="1"/>
</dbReference>
<protein>
    <submittedName>
        <fullName evidence="2">ClpXP protease specificity-enhancing factor</fullName>
    </submittedName>
</protein>
<accession>A0A5C6QIL1</accession>
<organism evidence="2 3">
    <name type="scientific">Colwellia demingiae</name>
    <dbReference type="NCBI Taxonomy" id="89401"/>
    <lineage>
        <taxon>Bacteria</taxon>
        <taxon>Pseudomonadati</taxon>
        <taxon>Pseudomonadota</taxon>
        <taxon>Gammaproteobacteria</taxon>
        <taxon>Alteromonadales</taxon>
        <taxon>Colwelliaceae</taxon>
        <taxon>Colwellia</taxon>
    </lineage>
</organism>
<dbReference type="GO" id="GO:0045732">
    <property type="term" value="P:positive regulation of protein catabolic process"/>
    <property type="evidence" value="ECO:0007669"/>
    <property type="project" value="TreeGrafter"/>
</dbReference>
<dbReference type="PANTHER" id="PTHR37486">
    <property type="entry name" value="STRINGENT STARVATION PROTEIN B"/>
    <property type="match status" value="1"/>
</dbReference>
<keyword evidence="2" id="KW-0378">Hydrolase</keyword>